<dbReference type="RefSeq" id="WP_036037556.1">
    <property type="nucleotide sequence ID" value="NZ_JBGBYD010000002.1"/>
</dbReference>
<comment type="caution">
    <text evidence="1">The sequence shown here is derived from an EMBL/GenBank/DDBJ whole genome shotgun (WGS) entry which is preliminary data.</text>
</comment>
<keyword evidence="2" id="KW-1185">Reference proteome</keyword>
<dbReference type="Proteomes" id="UP001565474">
    <property type="component" value="Unassembled WGS sequence"/>
</dbReference>
<reference evidence="1 2" key="1">
    <citation type="submission" date="2024-07" db="EMBL/GenBank/DDBJ databases">
        <title>Genomic Encyclopedia of Type Strains, Phase V (KMG-V): Genome sequencing to study the core and pangenomes of soil and plant-associated prokaryotes.</title>
        <authorList>
            <person name="Whitman W."/>
        </authorList>
    </citation>
    <scope>NUCLEOTIDE SEQUENCE [LARGE SCALE GENOMIC DNA]</scope>
    <source>
        <strain evidence="1 2">USDA 222</strain>
    </source>
</reference>
<name>A0ABV4GBQ0_9BRAD</name>
<gene>
    <name evidence="1" type="ORF">ABH992_001763</name>
</gene>
<dbReference type="EMBL" id="JBGBZN010000002">
    <property type="protein sequence ID" value="MEY9469364.1"/>
    <property type="molecule type" value="Genomic_DNA"/>
</dbReference>
<proteinExistence type="predicted"/>
<protein>
    <submittedName>
        <fullName evidence="1">Uncharacterized protein</fullName>
    </submittedName>
</protein>
<evidence type="ECO:0000313" key="2">
    <source>
        <dbReference type="Proteomes" id="UP001565474"/>
    </source>
</evidence>
<accession>A0ABV4GBQ0</accession>
<sequence length="166" mass="17724">MPLGSQGSGHGVDLDGVFLYSGPSLTESHGYGLLFRDGAIEGVKQLSVLEDGTPYIAGAIFEQDVLSTLRIYMKTCEQLEAGLPLFVGLSFCNAKGCVLRAAGSGAWTTNGVTLKNEVVILPECIVESADADLPRLLKPIFDVVWNGFGYMSSEKYDQNGKWIGAA</sequence>
<organism evidence="1 2">
    <name type="scientific">Bradyrhizobium yuanmingense</name>
    <dbReference type="NCBI Taxonomy" id="108015"/>
    <lineage>
        <taxon>Bacteria</taxon>
        <taxon>Pseudomonadati</taxon>
        <taxon>Pseudomonadota</taxon>
        <taxon>Alphaproteobacteria</taxon>
        <taxon>Hyphomicrobiales</taxon>
        <taxon>Nitrobacteraceae</taxon>
        <taxon>Bradyrhizobium</taxon>
    </lineage>
</organism>
<evidence type="ECO:0000313" key="1">
    <source>
        <dbReference type="EMBL" id="MEY9469364.1"/>
    </source>
</evidence>